<dbReference type="AlphaFoldDB" id="A4BSH3"/>
<dbReference type="Pfam" id="PF02896">
    <property type="entry name" value="PEP-utilizers_C"/>
    <property type="match status" value="1"/>
</dbReference>
<comment type="caution">
    <text evidence="15">The sequence shown here is derived from an EMBL/GenBank/DDBJ whole genome shotgun (WGS) entry which is preliminary data.</text>
</comment>
<comment type="cofactor">
    <cofactor evidence="2">
        <name>Mg(2+)</name>
        <dbReference type="ChEBI" id="CHEBI:18420"/>
    </cofactor>
</comment>
<sequence>MLEILYRIVQEVNAARDLDQALNIIVERVATATVSDVCSVYLAAEDLATLILMATRGLNPGVAGQVRLRLHEGLVGLVAEREEPINLGDAELHPRFRYIPETGEERFHAFLGVPIIHYRQLLGVLVVQRQERRRFDDDEVAFMVTMAAQLAGVIAYAQAVGSIDAPHSGRRAGPIRPLTGVAGAAGVAIGIGRVIYAPMDFTVALDRAPESVELEEETFLSAVCSVRKEFSELGEWLAGSVPDNEQMLFEVYLHILDGNTLVEEVRRRIRAGQSAVNAVRDAIAEQVRLFDEMEDPYLRERASDIRDIGRRLLIQLSAVDKDTRSIPERTILVGHEINATQLAEIPRDKLAGVVAATGSVNSHVAILARALGIPAVMGVVDLKAAQLEGRELIVDGYTGRIYAQPSRAVRREYRRLMREDAQISERLKELQSLPAMTLDGVNIGLYVNTGLVADVNSSLEIGCDGVGLHRTELPFMIRDRFPGEEEQVRLYRELLQAYAPRVVTLRTLDIGGDKMLSYFPIADEYPLLGWRGIRVMLDHPEIFMTQLRAMLRADLGLGNLQIMFPMISRLEEAEEAVQLVQRARKQLREDGMTVNNPKLGAMIEVPAAVYQAESLANRLDFLSIGSNDLAQYLLAVDRNNPRVAALYDELHPAVLRAVNSVAEVGCQANVPVCVCGEMAANPGIAPLLLAMRVNALSMSRASLLRVKWVIRSFSFSEAKELLGQALSMEYPEEVRALVRNALEGKGLGGLMRAGK</sequence>
<keyword evidence="11" id="KW-0479">Metal-binding</keyword>
<evidence type="ECO:0000256" key="5">
    <source>
        <dbReference type="ARBA" id="ARBA00012232"/>
    </source>
</evidence>
<dbReference type="InterPro" id="IPR040442">
    <property type="entry name" value="Pyrv_kinase-like_dom_sf"/>
</dbReference>
<feature type="domain" description="GAF" evidence="14">
    <location>
        <begin position="17"/>
        <end position="164"/>
    </location>
</feature>
<dbReference type="OrthoDB" id="9765468at2"/>
<dbReference type="GO" id="GO:0009401">
    <property type="term" value="P:phosphoenolpyruvate-dependent sugar phosphotransferase system"/>
    <property type="evidence" value="ECO:0007669"/>
    <property type="project" value="UniProtKB-KW"/>
</dbReference>
<keyword evidence="10" id="KW-0598">Phosphotransferase system</keyword>
<dbReference type="InterPro" id="IPR036637">
    <property type="entry name" value="Phosphohistidine_dom_sf"/>
</dbReference>
<dbReference type="InterPro" id="IPR006318">
    <property type="entry name" value="PTS_EI-like"/>
</dbReference>
<evidence type="ECO:0000256" key="1">
    <source>
        <dbReference type="ARBA" id="ARBA00000683"/>
    </source>
</evidence>
<dbReference type="PANTHER" id="PTHR46244:SF1">
    <property type="entry name" value="PHOSPHOENOLPYRUVATE-DEPENDENT PHOSPHOTRANSFERASE SYSTEM"/>
    <property type="match status" value="1"/>
</dbReference>
<evidence type="ECO:0000256" key="12">
    <source>
        <dbReference type="ARBA" id="ARBA00022777"/>
    </source>
</evidence>
<proteinExistence type="inferred from homology"/>
<dbReference type="GO" id="GO:0008965">
    <property type="term" value="F:phosphoenolpyruvate-protein phosphotransferase activity"/>
    <property type="evidence" value="ECO:0007669"/>
    <property type="project" value="UniProtKB-EC"/>
</dbReference>
<keyword evidence="12" id="KW-0418">Kinase</keyword>
<dbReference type="Proteomes" id="UP000003374">
    <property type="component" value="Unassembled WGS sequence"/>
</dbReference>
<dbReference type="STRING" id="314278.NB231_13601"/>
<keyword evidence="16" id="KW-1185">Reference proteome</keyword>
<evidence type="ECO:0000256" key="9">
    <source>
        <dbReference type="ARBA" id="ARBA00022679"/>
    </source>
</evidence>
<dbReference type="GO" id="GO:0046872">
    <property type="term" value="F:metal ion binding"/>
    <property type="evidence" value="ECO:0007669"/>
    <property type="project" value="UniProtKB-KW"/>
</dbReference>
<evidence type="ECO:0000256" key="4">
    <source>
        <dbReference type="ARBA" id="ARBA00007837"/>
    </source>
</evidence>
<keyword evidence="13" id="KW-0460">Magnesium</keyword>
<keyword evidence="15" id="KW-0670">Pyruvate</keyword>
<reference evidence="15 16" key="1">
    <citation type="submission" date="2006-02" db="EMBL/GenBank/DDBJ databases">
        <authorList>
            <person name="Waterbury J."/>
            <person name="Ferriera S."/>
            <person name="Johnson J."/>
            <person name="Kravitz S."/>
            <person name="Halpern A."/>
            <person name="Remington K."/>
            <person name="Beeson K."/>
            <person name="Tran B."/>
            <person name="Rogers Y.-H."/>
            <person name="Friedman R."/>
            <person name="Venter J.C."/>
        </authorList>
    </citation>
    <scope>NUCLEOTIDE SEQUENCE [LARGE SCALE GENOMIC DNA]</scope>
    <source>
        <strain evidence="15 16">Nb-231</strain>
    </source>
</reference>
<comment type="catalytic activity">
    <reaction evidence="1">
        <text>L-histidyl-[protein] + phosphoenolpyruvate = N(pros)-phospho-L-histidyl-[protein] + pyruvate</text>
        <dbReference type="Rhea" id="RHEA:23880"/>
        <dbReference type="Rhea" id="RHEA-COMP:9745"/>
        <dbReference type="Rhea" id="RHEA-COMP:9746"/>
        <dbReference type="ChEBI" id="CHEBI:15361"/>
        <dbReference type="ChEBI" id="CHEBI:29979"/>
        <dbReference type="ChEBI" id="CHEBI:58702"/>
        <dbReference type="ChEBI" id="CHEBI:64837"/>
        <dbReference type="EC" id="2.7.3.9"/>
    </reaction>
</comment>
<keyword evidence="9 15" id="KW-0808">Transferase</keyword>
<dbReference type="InterPro" id="IPR003018">
    <property type="entry name" value="GAF"/>
</dbReference>
<evidence type="ECO:0000256" key="13">
    <source>
        <dbReference type="ARBA" id="ARBA00022842"/>
    </source>
</evidence>
<dbReference type="PRINTS" id="PR01736">
    <property type="entry name" value="PHPHTRNFRASE"/>
</dbReference>
<dbReference type="InterPro" id="IPR008279">
    <property type="entry name" value="PEP-util_enz_mobile_dom"/>
</dbReference>
<evidence type="ECO:0000259" key="14">
    <source>
        <dbReference type="SMART" id="SM00065"/>
    </source>
</evidence>
<evidence type="ECO:0000256" key="6">
    <source>
        <dbReference type="ARBA" id="ARBA00022448"/>
    </source>
</evidence>
<evidence type="ECO:0000256" key="3">
    <source>
        <dbReference type="ARBA" id="ARBA00004496"/>
    </source>
</evidence>
<accession>A4BSH3</accession>
<dbReference type="Gene3D" id="3.30.450.40">
    <property type="match status" value="1"/>
</dbReference>
<organism evidence="15 16">
    <name type="scientific">Nitrococcus mobilis Nb-231</name>
    <dbReference type="NCBI Taxonomy" id="314278"/>
    <lineage>
        <taxon>Bacteria</taxon>
        <taxon>Pseudomonadati</taxon>
        <taxon>Pseudomonadota</taxon>
        <taxon>Gammaproteobacteria</taxon>
        <taxon>Chromatiales</taxon>
        <taxon>Ectothiorhodospiraceae</taxon>
        <taxon>Nitrococcus</taxon>
    </lineage>
</organism>
<evidence type="ECO:0000256" key="8">
    <source>
        <dbReference type="ARBA" id="ARBA00022597"/>
    </source>
</evidence>
<dbReference type="InterPro" id="IPR036618">
    <property type="entry name" value="PtsI_HPr-bd_sf"/>
</dbReference>
<evidence type="ECO:0000256" key="7">
    <source>
        <dbReference type="ARBA" id="ARBA00022490"/>
    </source>
</evidence>
<dbReference type="Pfam" id="PF05524">
    <property type="entry name" value="PEP-utilisers_N"/>
    <property type="match status" value="1"/>
</dbReference>
<evidence type="ECO:0000313" key="15">
    <source>
        <dbReference type="EMBL" id="EAR21433.1"/>
    </source>
</evidence>
<protein>
    <recommendedName>
        <fullName evidence="5">phosphoenolpyruvate--protein phosphotransferase</fullName>
        <ecNumber evidence="5">2.7.3.9</ecNumber>
    </recommendedName>
</protein>
<dbReference type="GO" id="GO:0016301">
    <property type="term" value="F:kinase activity"/>
    <property type="evidence" value="ECO:0007669"/>
    <property type="project" value="UniProtKB-KW"/>
</dbReference>
<comment type="subcellular location">
    <subcellularLocation>
        <location evidence="3">Cytoplasm</location>
    </subcellularLocation>
</comment>
<dbReference type="EMBL" id="AAOF01000009">
    <property type="protein sequence ID" value="EAR21433.1"/>
    <property type="molecule type" value="Genomic_DNA"/>
</dbReference>
<dbReference type="SUPFAM" id="SSF51621">
    <property type="entry name" value="Phosphoenolpyruvate/pyruvate domain"/>
    <property type="match status" value="1"/>
</dbReference>
<keyword evidence="7" id="KW-0963">Cytoplasm</keyword>
<dbReference type="InterPro" id="IPR023151">
    <property type="entry name" value="PEP_util_CS"/>
</dbReference>
<dbReference type="SMART" id="SM00065">
    <property type="entry name" value="GAF"/>
    <property type="match status" value="1"/>
</dbReference>
<dbReference type="RefSeq" id="WP_005003526.1">
    <property type="nucleotide sequence ID" value="NZ_CH672427.1"/>
</dbReference>
<dbReference type="EC" id="2.7.3.9" evidence="5"/>
<dbReference type="InterPro" id="IPR008731">
    <property type="entry name" value="PTS_EIN"/>
</dbReference>
<dbReference type="Pfam" id="PF01590">
    <property type="entry name" value="GAF"/>
    <property type="match status" value="1"/>
</dbReference>
<evidence type="ECO:0000256" key="2">
    <source>
        <dbReference type="ARBA" id="ARBA00001946"/>
    </source>
</evidence>
<dbReference type="Pfam" id="PF00391">
    <property type="entry name" value="PEP-utilizers"/>
    <property type="match status" value="1"/>
</dbReference>
<evidence type="ECO:0000313" key="16">
    <source>
        <dbReference type="Proteomes" id="UP000003374"/>
    </source>
</evidence>
<dbReference type="GO" id="GO:0005737">
    <property type="term" value="C:cytoplasm"/>
    <property type="evidence" value="ECO:0007669"/>
    <property type="project" value="UniProtKB-SubCell"/>
</dbReference>
<dbReference type="NCBIfam" id="TIGR01417">
    <property type="entry name" value="PTS_I_fam"/>
    <property type="match status" value="1"/>
</dbReference>
<dbReference type="InterPro" id="IPR015813">
    <property type="entry name" value="Pyrv/PenolPyrv_kinase-like_dom"/>
</dbReference>
<dbReference type="InterPro" id="IPR000121">
    <property type="entry name" value="PEP_util_C"/>
</dbReference>
<keyword evidence="6" id="KW-0813">Transport</keyword>
<dbReference type="SUPFAM" id="SSF55781">
    <property type="entry name" value="GAF domain-like"/>
    <property type="match status" value="1"/>
</dbReference>
<keyword evidence="8" id="KW-0762">Sugar transport</keyword>
<dbReference type="PROSITE" id="PS00742">
    <property type="entry name" value="PEP_ENZYMES_2"/>
    <property type="match status" value="1"/>
</dbReference>
<dbReference type="HOGENOM" id="CLU_007308_7_1_6"/>
<dbReference type="SUPFAM" id="SSF47831">
    <property type="entry name" value="Enzyme I of the PEP:sugar phosphotransferase system HPr-binding (sub)domain"/>
    <property type="match status" value="1"/>
</dbReference>
<dbReference type="SUPFAM" id="SSF52009">
    <property type="entry name" value="Phosphohistidine domain"/>
    <property type="match status" value="1"/>
</dbReference>
<gene>
    <name evidence="15" type="ORF">NB231_13601</name>
</gene>
<dbReference type="InterPro" id="IPR029016">
    <property type="entry name" value="GAF-like_dom_sf"/>
</dbReference>
<dbReference type="Gene3D" id="3.20.20.60">
    <property type="entry name" value="Phosphoenolpyruvate-binding domains"/>
    <property type="match status" value="1"/>
</dbReference>
<dbReference type="Gene3D" id="3.50.30.10">
    <property type="entry name" value="Phosphohistidine domain"/>
    <property type="match status" value="1"/>
</dbReference>
<dbReference type="eggNOG" id="COG3605">
    <property type="taxonomic scope" value="Bacteria"/>
</dbReference>
<comment type="similarity">
    <text evidence="4">Belongs to the PEP-utilizing enzyme family.</text>
</comment>
<dbReference type="Gene3D" id="1.10.274.10">
    <property type="entry name" value="PtsI, HPr-binding domain"/>
    <property type="match status" value="1"/>
</dbReference>
<name>A4BSH3_9GAMM</name>
<evidence type="ECO:0000256" key="10">
    <source>
        <dbReference type="ARBA" id="ARBA00022683"/>
    </source>
</evidence>
<dbReference type="NCBIfam" id="NF008283">
    <property type="entry name" value="PRK11061.1"/>
    <property type="match status" value="1"/>
</dbReference>
<dbReference type="PANTHER" id="PTHR46244">
    <property type="entry name" value="PHOSPHOENOLPYRUVATE-PROTEIN PHOSPHOTRANSFERASE"/>
    <property type="match status" value="1"/>
</dbReference>
<evidence type="ECO:0000256" key="11">
    <source>
        <dbReference type="ARBA" id="ARBA00022723"/>
    </source>
</evidence>
<dbReference type="InterPro" id="IPR050499">
    <property type="entry name" value="PEP-utilizing_PTS_enzyme"/>
</dbReference>